<keyword evidence="1" id="KW-0472">Membrane</keyword>
<evidence type="ECO:0000313" key="2">
    <source>
        <dbReference type="EMBL" id="MDQ0167957.1"/>
    </source>
</evidence>
<feature type="transmembrane region" description="Helical" evidence="1">
    <location>
        <begin position="185"/>
        <end position="205"/>
    </location>
</feature>
<accession>A0ABT9W4D8</accession>
<keyword evidence="1" id="KW-0812">Transmembrane</keyword>
<feature type="transmembrane region" description="Helical" evidence="1">
    <location>
        <begin position="135"/>
        <end position="153"/>
    </location>
</feature>
<evidence type="ECO:0000256" key="1">
    <source>
        <dbReference type="SAM" id="Phobius"/>
    </source>
</evidence>
<organism evidence="2 3">
    <name type="scientific">Caldalkalibacillus horti</name>
    <dbReference type="NCBI Taxonomy" id="77523"/>
    <lineage>
        <taxon>Bacteria</taxon>
        <taxon>Bacillati</taxon>
        <taxon>Bacillota</taxon>
        <taxon>Bacilli</taxon>
        <taxon>Bacillales</taxon>
        <taxon>Bacillaceae</taxon>
        <taxon>Caldalkalibacillus</taxon>
    </lineage>
</organism>
<dbReference type="RefSeq" id="WP_307397308.1">
    <property type="nucleotide sequence ID" value="NZ_BAAADK010000017.1"/>
</dbReference>
<reference evidence="2 3" key="1">
    <citation type="submission" date="2023-07" db="EMBL/GenBank/DDBJ databases">
        <title>Genomic Encyclopedia of Type Strains, Phase IV (KMG-IV): sequencing the most valuable type-strain genomes for metagenomic binning, comparative biology and taxonomic classification.</title>
        <authorList>
            <person name="Goeker M."/>
        </authorList>
    </citation>
    <scope>NUCLEOTIDE SEQUENCE [LARGE SCALE GENOMIC DNA]</scope>
    <source>
        <strain evidence="2 3">DSM 12751</strain>
    </source>
</reference>
<name>A0ABT9W4D8_9BACI</name>
<dbReference type="EMBL" id="JAUSTY010000022">
    <property type="protein sequence ID" value="MDQ0167957.1"/>
    <property type="molecule type" value="Genomic_DNA"/>
</dbReference>
<keyword evidence="1" id="KW-1133">Transmembrane helix</keyword>
<keyword evidence="3" id="KW-1185">Reference proteome</keyword>
<feature type="transmembrane region" description="Helical" evidence="1">
    <location>
        <begin position="84"/>
        <end position="101"/>
    </location>
</feature>
<evidence type="ECO:0008006" key="4">
    <source>
        <dbReference type="Google" id="ProtNLM"/>
    </source>
</evidence>
<protein>
    <recommendedName>
        <fullName evidence="4">DUF5668 domain-containing protein</fullName>
    </recommendedName>
</protein>
<comment type="caution">
    <text evidence="2">The sequence shown here is derived from an EMBL/GenBank/DDBJ whole genome shotgun (WGS) entry which is preliminary data.</text>
</comment>
<proteinExistence type="predicted"/>
<feature type="transmembrane region" description="Helical" evidence="1">
    <location>
        <begin position="58"/>
        <end position="78"/>
    </location>
</feature>
<feature type="transmembrane region" description="Helical" evidence="1">
    <location>
        <begin position="31"/>
        <end position="51"/>
    </location>
</feature>
<sequence>MDKSKVGFVVAGGIMTILFLLVVNLLTSTLFIWFIYPAFGILLLIMNIVFINNRQYKLQAVLASAFLIGFLVTVNMVHSPSYPWFIYAVFPIIWWPISAFIGRKAGTVTFALVASTSIVLYYVILNNVMGHSYPWAIYPAFAILWWPLTLYYVRKKEYFRFSVVAATFVILFFTTVNVVSTPHTIWAVYPMFAVLWWPLSMYYFYVKKHDRTPVEE</sequence>
<feature type="transmembrane region" description="Helical" evidence="1">
    <location>
        <begin position="7"/>
        <end position="25"/>
    </location>
</feature>
<gene>
    <name evidence="2" type="ORF">J2S11_003887</name>
</gene>
<evidence type="ECO:0000313" key="3">
    <source>
        <dbReference type="Proteomes" id="UP001235840"/>
    </source>
</evidence>
<feature type="transmembrane region" description="Helical" evidence="1">
    <location>
        <begin position="158"/>
        <end position="179"/>
    </location>
</feature>
<dbReference type="Proteomes" id="UP001235840">
    <property type="component" value="Unassembled WGS sequence"/>
</dbReference>
<feature type="transmembrane region" description="Helical" evidence="1">
    <location>
        <begin position="108"/>
        <end position="129"/>
    </location>
</feature>